<name>A0A7C2K0K4_9PLAN</name>
<accession>A0A7C2K0K4</accession>
<reference evidence="2" key="1">
    <citation type="journal article" date="2020" name="mSystems">
        <title>Genome- and Community-Level Interaction Insights into Carbon Utilization and Element Cycling Functions of Hydrothermarchaeota in Hydrothermal Sediment.</title>
        <authorList>
            <person name="Zhou Z."/>
            <person name="Liu Y."/>
            <person name="Xu W."/>
            <person name="Pan J."/>
            <person name="Luo Z.H."/>
            <person name="Li M."/>
        </authorList>
    </citation>
    <scope>NUCLEOTIDE SEQUENCE [LARGE SCALE GENOMIC DNA]</scope>
    <source>
        <strain evidence="2">SpSt-339</strain>
    </source>
</reference>
<dbReference type="AlphaFoldDB" id="A0A7C2K0K4"/>
<dbReference type="Pfam" id="PF00557">
    <property type="entry name" value="Peptidase_M24"/>
    <property type="match status" value="1"/>
</dbReference>
<dbReference type="CDD" id="cd01066">
    <property type="entry name" value="APP_MetAP"/>
    <property type="match status" value="1"/>
</dbReference>
<evidence type="ECO:0000313" key="2">
    <source>
        <dbReference type="EMBL" id="HEN15347.1"/>
    </source>
</evidence>
<dbReference type="PANTHER" id="PTHR46112:SF2">
    <property type="entry name" value="XAA-PRO AMINOPEPTIDASE P-RELATED"/>
    <property type="match status" value="1"/>
</dbReference>
<comment type="caution">
    <text evidence="2">The sequence shown here is derived from an EMBL/GenBank/DDBJ whole genome shotgun (WGS) entry which is preliminary data.</text>
</comment>
<protein>
    <submittedName>
        <fullName evidence="2">M24 family metallopeptidase</fullName>
    </submittedName>
</protein>
<gene>
    <name evidence="2" type="ORF">ENQ76_07755</name>
</gene>
<organism evidence="2">
    <name type="scientific">Schlesneria paludicola</name>
    <dbReference type="NCBI Taxonomy" id="360056"/>
    <lineage>
        <taxon>Bacteria</taxon>
        <taxon>Pseudomonadati</taxon>
        <taxon>Planctomycetota</taxon>
        <taxon>Planctomycetia</taxon>
        <taxon>Planctomycetales</taxon>
        <taxon>Planctomycetaceae</taxon>
        <taxon>Schlesneria</taxon>
    </lineage>
</organism>
<feature type="domain" description="Peptidase M24" evidence="1">
    <location>
        <begin position="159"/>
        <end position="297"/>
    </location>
</feature>
<dbReference type="PANTHER" id="PTHR46112">
    <property type="entry name" value="AMINOPEPTIDASE"/>
    <property type="match status" value="1"/>
</dbReference>
<dbReference type="InterPro" id="IPR000994">
    <property type="entry name" value="Pept_M24"/>
</dbReference>
<dbReference type="InterPro" id="IPR036005">
    <property type="entry name" value="Creatinase/aminopeptidase-like"/>
</dbReference>
<dbReference type="InterPro" id="IPR050659">
    <property type="entry name" value="Peptidase_M24B"/>
</dbReference>
<sequence length="398" mass="43483">MTLATLEFSSPLSSAEFATVDLDRVTEVARRHRLLGDFLRSEGYSAALLETPANFAWLTVSDGTRRCTSTACSPALFVTPEARVIVCNNVDTPLLFEHEVAGLGFQLKERPWTEPRHVMIGDLCRGRKVAGDVPRGNVSDVGMHLQGMRMPLSEYDIGRLRAAGRMVAHAVEATARTVTAGRTEADIAAELSHRLVKHNVHPERLQVVGDGRGHRFRHWTFSDTPVHKFCTISAVARYQGLHVGAARTVSFGDPSTDLLRSYQQAALVLATGMFFSQAGWELFEVWNRVKRIYEKCGAADEWRLADQADVVEYEFGSVPVMPTSEFKLFPGVPVFWHPSVGPVLTGETVLVTERGAELLTPATDWPTVPISVKGVPVEVPGILVVPGNNGAAPLPHGG</sequence>
<dbReference type="Gene3D" id="3.90.230.10">
    <property type="entry name" value="Creatinase/methionine aminopeptidase superfamily"/>
    <property type="match status" value="1"/>
</dbReference>
<proteinExistence type="predicted"/>
<evidence type="ECO:0000259" key="1">
    <source>
        <dbReference type="Pfam" id="PF00557"/>
    </source>
</evidence>
<dbReference type="SUPFAM" id="SSF55920">
    <property type="entry name" value="Creatinase/aminopeptidase"/>
    <property type="match status" value="1"/>
</dbReference>
<dbReference type="EMBL" id="DSOK01000226">
    <property type="protein sequence ID" value="HEN15347.1"/>
    <property type="molecule type" value="Genomic_DNA"/>
</dbReference>